<feature type="non-terminal residue" evidence="2">
    <location>
        <position position="160"/>
    </location>
</feature>
<proteinExistence type="predicted"/>
<evidence type="ECO:0000313" key="2">
    <source>
        <dbReference type="EMBL" id="GAB0138895.1"/>
    </source>
</evidence>
<sequence length="160" mass="17065">MKGVGGEHHHMAPIACRGLQSQPPQPGRLVTLDESTGHHQVATSNSSPSSTTASQVVRSEALSVAINTRTFHSTAEVVKEFLPQVEQDPVVLALGPQEGKDMKAQLEAWSDALLVVATCLREDAEGRDGQDAEVKVKTGEEIEVEAEAEPTIVGTMCLDQ</sequence>
<feature type="region of interest" description="Disordered" evidence="1">
    <location>
        <begin position="35"/>
        <end position="55"/>
    </location>
</feature>
<accession>A0ABQ0CZL7</accession>
<reference evidence="3" key="1">
    <citation type="submission" date="2024-06" db="EMBL/GenBank/DDBJ databases">
        <title>Draft Genome Sequences of Epichloe bromicola Strains Isolated from Elymus ciliaris.</title>
        <authorList>
            <consortium name="Epichloe bromicola genome sequencing consortium"/>
            <person name="Miura A."/>
            <person name="Imano S."/>
            <person name="Ashida A."/>
            <person name="Sato I."/>
            <person name="Chiba S."/>
            <person name="Tanaka A."/>
            <person name="Camagna M."/>
            <person name="Takemoto D."/>
        </authorList>
    </citation>
    <scope>NUCLEOTIDE SEQUENCE [LARGE SCALE GENOMIC DNA]</scope>
    <source>
        <strain evidence="3">DP</strain>
    </source>
</reference>
<evidence type="ECO:0000313" key="3">
    <source>
        <dbReference type="Proteomes" id="UP001562357"/>
    </source>
</evidence>
<protein>
    <submittedName>
        <fullName evidence="2">Uncharacterized protein</fullName>
    </submittedName>
</protein>
<feature type="compositionally biased region" description="Low complexity" evidence="1">
    <location>
        <begin position="42"/>
        <end position="54"/>
    </location>
</feature>
<organism evidence="2 3">
    <name type="scientific">Epichloe bromicola</name>
    <dbReference type="NCBI Taxonomy" id="79588"/>
    <lineage>
        <taxon>Eukaryota</taxon>
        <taxon>Fungi</taxon>
        <taxon>Dikarya</taxon>
        <taxon>Ascomycota</taxon>
        <taxon>Pezizomycotina</taxon>
        <taxon>Sordariomycetes</taxon>
        <taxon>Hypocreomycetidae</taxon>
        <taxon>Hypocreales</taxon>
        <taxon>Clavicipitaceae</taxon>
        <taxon>Epichloe</taxon>
    </lineage>
</organism>
<evidence type="ECO:0000256" key="1">
    <source>
        <dbReference type="SAM" id="MobiDB-lite"/>
    </source>
</evidence>
<dbReference type="Proteomes" id="UP001562357">
    <property type="component" value="Unassembled WGS sequence"/>
</dbReference>
<name>A0ABQ0CZL7_9HYPO</name>
<gene>
    <name evidence="2" type="primary">g7116</name>
    <name evidence="2" type="ORF">EsDP_00007116</name>
</gene>
<dbReference type="EMBL" id="BAAFGZ010000523">
    <property type="protein sequence ID" value="GAB0138895.1"/>
    <property type="molecule type" value="Genomic_DNA"/>
</dbReference>
<keyword evidence="3" id="KW-1185">Reference proteome</keyword>
<comment type="caution">
    <text evidence="2">The sequence shown here is derived from an EMBL/GenBank/DDBJ whole genome shotgun (WGS) entry which is preliminary data.</text>
</comment>